<accession>E6YN87</accession>
<sequence>MLYFMFFSLKIELKNLFSHLKESKIDSLTLQKSNKTFKSN</sequence>
<evidence type="ECO:0000313" key="1">
    <source>
        <dbReference type="EMBL" id="CBI78325.1"/>
    </source>
</evidence>
<dbReference type="EMBL" id="FN645466">
    <property type="protein sequence ID" value="CBI78325.1"/>
    <property type="molecule type" value="Genomic_DNA"/>
</dbReference>
<proteinExistence type="predicted"/>
<gene>
    <name evidence="1" type="ORF">BARRO_120099</name>
</gene>
<organism evidence="1">
    <name type="scientific">Bartonella rochalimae ATCC BAA-1498</name>
    <dbReference type="NCBI Taxonomy" id="685782"/>
    <lineage>
        <taxon>Bacteria</taxon>
        <taxon>Pseudomonadati</taxon>
        <taxon>Pseudomonadota</taxon>
        <taxon>Alphaproteobacteria</taxon>
        <taxon>Hyphomicrobiales</taxon>
        <taxon>Bartonellaceae</taxon>
        <taxon>Bartonella</taxon>
    </lineage>
</organism>
<reference evidence="1" key="1">
    <citation type="journal article" date="2011" name="PLoS Genet.">
        <title>Parallel evolution of a type IV secretion system in radiating lineages of the host-restricted bacterial pathogen Bartonella.</title>
        <authorList>
            <person name="Engel P."/>
            <person name="Salzburger W."/>
            <person name="Liesch M."/>
            <person name="Chang C.C."/>
            <person name="Maruyama S."/>
            <person name="Lanz C."/>
            <person name="Calteau A."/>
            <person name="Lajus A."/>
            <person name="Medigue C."/>
            <person name="Schuster S.C."/>
            <person name="Dehio C."/>
        </authorList>
    </citation>
    <scope>NUCLEOTIDE SEQUENCE</scope>
    <source>
        <strain evidence="1">ATCC BAA-1498</strain>
    </source>
</reference>
<protein>
    <submittedName>
        <fullName evidence="1">Uncharacterized protein</fullName>
    </submittedName>
</protein>
<name>E6YN87_9HYPH</name>
<dbReference type="AlphaFoldDB" id="E6YN87"/>